<proteinExistence type="predicted"/>
<dbReference type="PROSITE" id="PS51257">
    <property type="entry name" value="PROKAR_LIPOPROTEIN"/>
    <property type="match status" value="1"/>
</dbReference>
<evidence type="ECO:0000256" key="1">
    <source>
        <dbReference type="SAM" id="MobiDB-lite"/>
    </source>
</evidence>
<comment type="caution">
    <text evidence="2">The sequence shown here is derived from an EMBL/GenBank/DDBJ whole genome shotgun (WGS) entry which is preliminary data.</text>
</comment>
<protein>
    <submittedName>
        <fullName evidence="2">Uncharacterized protein</fullName>
    </submittedName>
</protein>
<evidence type="ECO:0000313" key="2">
    <source>
        <dbReference type="EMBL" id="NUB89670.1"/>
    </source>
</evidence>
<accession>A0A8J8GI99</accession>
<gene>
    <name evidence="2" type="ORF">HT576_01295</name>
</gene>
<name>A0A8J8GI99_9EURY</name>
<feature type="compositionally biased region" description="Acidic residues" evidence="1">
    <location>
        <begin position="32"/>
        <end position="55"/>
    </location>
</feature>
<organism evidence="2 3">
    <name type="scientific">Haloterrigena gelatinilytica</name>
    <dbReference type="NCBI Taxonomy" id="2741724"/>
    <lineage>
        <taxon>Archaea</taxon>
        <taxon>Methanobacteriati</taxon>
        <taxon>Methanobacteriota</taxon>
        <taxon>Stenosarchaea group</taxon>
        <taxon>Halobacteria</taxon>
        <taxon>Halobacteriales</taxon>
        <taxon>Natrialbaceae</taxon>
        <taxon>Haloterrigena</taxon>
    </lineage>
</organism>
<reference evidence="2" key="1">
    <citation type="submission" date="2020-06" db="EMBL/GenBank/DDBJ databases">
        <title>Haloterrigena sp. nov., an extremely halophilic archaeon isolated from a saline sediment.</title>
        <authorList>
            <person name="Liu B.-B."/>
        </authorList>
    </citation>
    <scope>NUCLEOTIDE SEQUENCE</scope>
    <source>
        <strain evidence="2">SYSU A121-1</strain>
    </source>
</reference>
<dbReference type="Proteomes" id="UP000728647">
    <property type="component" value="Unassembled WGS sequence"/>
</dbReference>
<feature type="region of interest" description="Disordered" evidence="1">
    <location>
        <begin position="22"/>
        <end position="55"/>
    </location>
</feature>
<evidence type="ECO:0000313" key="3">
    <source>
        <dbReference type="Proteomes" id="UP000728647"/>
    </source>
</evidence>
<dbReference type="AlphaFoldDB" id="A0A8J8GI99"/>
<dbReference type="EMBL" id="JABURA010000001">
    <property type="protein sequence ID" value="NUB89670.1"/>
    <property type="molecule type" value="Genomic_DNA"/>
</dbReference>
<sequence length="186" mass="20296">MIWPYSRRRFLSMATVAAVAGCLGRSSSESPESPDDETEDEPRDDRADDTDEDCEMETGEWIGEAAPIETAVERETVDDVEKACAGAAAEAAFDELNERTDLDLTDRSWIEHGWTNDGAYGARVTVVSERDRDGTVVRCPDPAFDVAAARAALPAEVTVTLHLDGADEPHECTHEIAFAALEAHRD</sequence>
<dbReference type="RefSeq" id="WP_174701054.1">
    <property type="nucleotide sequence ID" value="NZ_JABURA010000001.1"/>
</dbReference>